<evidence type="ECO:0000256" key="3">
    <source>
        <dbReference type="PIRSR" id="PIRSR039026-2"/>
    </source>
</evidence>
<dbReference type="RefSeq" id="WP_092787103.1">
    <property type="nucleotide sequence ID" value="NZ_FNAP01000010.1"/>
</dbReference>
<dbReference type="Pfam" id="PF03480">
    <property type="entry name" value="DctP"/>
    <property type="match status" value="1"/>
</dbReference>
<dbReference type="Proteomes" id="UP000199412">
    <property type="component" value="Unassembled WGS sequence"/>
</dbReference>
<evidence type="ECO:0000313" key="6">
    <source>
        <dbReference type="Proteomes" id="UP000199412"/>
    </source>
</evidence>
<dbReference type="InterPro" id="IPR038404">
    <property type="entry name" value="TRAP_DctP_sf"/>
</dbReference>
<feature type="binding site" evidence="2">
    <location>
        <position position="177"/>
    </location>
    <ligand>
        <name>substrate</name>
    </ligand>
</feature>
<dbReference type="AlphaFoldDB" id="A0A1G7F2D5"/>
<feature type="signal peptide" evidence="4">
    <location>
        <begin position="1"/>
        <end position="28"/>
    </location>
</feature>
<accession>A0A1G7F2D5</accession>
<sequence length="367" mass="39685">MKRREFISGAAVAGAGAAASTLATPAIAQDMRELKMVTTWPKNFPGLGTSAERLAQRITAMSGGRLTVKVFAAGELVPPFEAFDAVSSGTAEMYHGAEYYWQGKSKAFNFFAAVPFGLTATEMSAWIHHAGGQALWDELSADFNIKPMMVANTGVQMGGWFNKEINSLEDYKGLKIRMPGLGGEVLRRIGAAAVSLPGGEIFPALQSGAIDATEWVGPWNDLAFGFYKVAKFYYYPGFHEPGTTLSGGVNLDVWNSLSSEDKAIIEAAATAENDYSLAEFNARNGDALDTLVNEHGVELRKFSDDVMTAIGGAAGEVVAEVAAEDPMTQKIYESFLDFRTKAMGWARIADQAYWNARELPYTYVKGE</sequence>
<feature type="binding site" evidence="3">
    <location>
        <position position="215"/>
    </location>
    <ligand>
        <name>Na(+)</name>
        <dbReference type="ChEBI" id="CHEBI:29101"/>
    </ligand>
</feature>
<protein>
    <submittedName>
        <fullName evidence="5">TRAP-type mannitol/chloroaromatic compound transport system, substrate-binding protein</fullName>
    </submittedName>
</protein>
<dbReference type="STRING" id="69960.SAMN05421720_11084"/>
<dbReference type="OrthoDB" id="9780733at2"/>
<dbReference type="InterPro" id="IPR026289">
    <property type="entry name" value="SBP_TakP-like"/>
</dbReference>
<gene>
    <name evidence="5" type="ORF">SAMN05421720_11084</name>
</gene>
<dbReference type="NCBIfam" id="NF037995">
    <property type="entry name" value="TRAP_S1"/>
    <property type="match status" value="1"/>
</dbReference>
<evidence type="ECO:0000256" key="2">
    <source>
        <dbReference type="PIRSR" id="PIRSR039026-1"/>
    </source>
</evidence>
<keyword evidence="3" id="KW-0479">Metal-binding</keyword>
<keyword evidence="6" id="KW-1185">Reference proteome</keyword>
<feature type="chain" id="PRO_5011763965" evidence="4">
    <location>
        <begin position="29"/>
        <end position="367"/>
    </location>
</feature>
<dbReference type="GO" id="GO:0046872">
    <property type="term" value="F:metal ion binding"/>
    <property type="evidence" value="ECO:0007669"/>
    <property type="project" value="UniProtKB-KW"/>
</dbReference>
<name>A0A1G7F2D5_9PROT</name>
<dbReference type="PROSITE" id="PS51318">
    <property type="entry name" value="TAT"/>
    <property type="match status" value="1"/>
</dbReference>
<proteinExistence type="predicted"/>
<dbReference type="CDD" id="cd13604">
    <property type="entry name" value="PBP2_TRAP_ketoacid_lactate_like"/>
    <property type="match status" value="1"/>
</dbReference>
<dbReference type="Gene3D" id="3.40.190.10">
    <property type="entry name" value="Periplasmic binding protein-like II"/>
    <property type="match status" value="1"/>
</dbReference>
<dbReference type="PANTHER" id="PTHR33376">
    <property type="match status" value="1"/>
</dbReference>
<dbReference type="Gene3D" id="3.40.190.170">
    <property type="entry name" value="Bacterial extracellular solute-binding protein, family 7"/>
    <property type="match status" value="1"/>
</dbReference>
<dbReference type="PIRSF" id="PIRSF039026">
    <property type="entry name" value="SiaP"/>
    <property type="match status" value="1"/>
</dbReference>
<evidence type="ECO:0000313" key="5">
    <source>
        <dbReference type="EMBL" id="SDE70077.1"/>
    </source>
</evidence>
<dbReference type="EMBL" id="FNAP01000010">
    <property type="protein sequence ID" value="SDE70077.1"/>
    <property type="molecule type" value="Genomic_DNA"/>
</dbReference>
<dbReference type="InterPro" id="IPR006311">
    <property type="entry name" value="TAT_signal"/>
</dbReference>
<feature type="binding site" evidence="3">
    <location>
        <position position="214"/>
    </location>
    <ligand>
        <name>substrate</name>
    </ligand>
</feature>
<evidence type="ECO:0000256" key="4">
    <source>
        <dbReference type="SAM" id="SignalP"/>
    </source>
</evidence>
<feature type="binding site" evidence="2">
    <location>
        <position position="156"/>
    </location>
    <ligand>
        <name>substrate</name>
    </ligand>
</feature>
<feature type="binding site" evidence="3">
    <location>
        <position position="240"/>
    </location>
    <ligand>
        <name>substrate</name>
    </ligand>
</feature>
<dbReference type="InterPro" id="IPR018389">
    <property type="entry name" value="DctP_fam"/>
</dbReference>
<dbReference type="GO" id="GO:0031317">
    <property type="term" value="C:tripartite ATP-independent periplasmic transporter complex"/>
    <property type="evidence" value="ECO:0007669"/>
    <property type="project" value="InterPro"/>
</dbReference>
<reference evidence="5 6" key="1">
    <citation type="submission" date="2016-10" db="EMBL/GenBank/DDBJ databases">
        <authorList>
            <person name="de Groot N.N."/>
        </authorList>
    </citation>
    <scope>NUCLEOTIDE SEQUENCE [LARGE SCALE GENOMIC DNA]</scope>
    <source>
        <strain evidence="5 6">ATCC 700224</strain>
    </source>
</reference>
<evidence type="ECO:0000256" key="1">
    <source>
        <dbReference type="ARBA" id="ARBA00022729"/>
    </source>
</evidence>
<dbReference type="PANTHER" id="PTHR33376:SF5">
    <property type="entry name" value="EXTRACYTOPLASMIC SOLUTE RECEPTOR PROTEIN"/>
    <property type="match status" value="1"/>
</dbReference>
<dbReference type="GO" id="GO:0055085">
    <property type="term" value="P:transmembrane transport"/>
    <property type="evidence" value="ECO:0007669"/>
    <property type="project" value="InterPro"/>
</dbReference>
<organism evidence="5 6">
    <name type="scientific">Rhodospira trueperi</name>
    <dbReference type="NCBI Taxonomy" id="69960"/>
    <lineage>
        <taxon>Bacteria</taxon>
        <taxon>Pseudomonadati</taxon>
        <taxon>Pseudomonadota</taxon>
        <taxon>Alphaproteobacteria</taxon>
        <taxon>Rhodospirillales</taxon>
        <taxon>Rhodospirillaceae</taxon>
        <taxon>Rhodospira</taxon>
    </lineage>
</organism>
<keyword evidence="1 4" id="KW-0732">Signal</keyword>